<organism evidence="4 5">
    <name type="scientific">Pseudonocardia thermophila</name>
    <dbReference type="NCBI Taxonomy" id="1848"/>
    <lineage>
        <taxon>Bacteria</taxon>
        <taxon>Bacillati</taxon>
        <taxon>Actinomycetota</taxon>
        <taxon>Actinomycetes</taxon>
        <taxon>Pseudonocardiales</taxon>
        <taxon>Pseudonocardiaceae</taxon>
        <taxon>Pseudonocardia</taxon>
    </lineage>
</organism>
<protein>
    <submittedName>
        <fullName evidence="4">Flavin-dependent oxidoreductase, luciferase family (Includes alkanesulfonate monooxygenase SsuD and methylene tetrahydromethanopterin reductase)</fullName>
    </submittedName>
</protein>
<dbReference type="Gene3D" id="3.20.20.30">
    <property type="entry name" value="Luciferase-like domain"/>
    <property type="match status" value="1"/>
</dbReference>
<keyword evidence="2 4" id="KW-0503">Monooxygenase</keyword>
<dbReference type="GO" id="GO:0005829">
    <property type="term" value="C:cytosol"/>
    <property type="evidence" value="ECO:0007669"/>
    <property type="project" value="TreeGrafter"/>
</dbReference>
<accession>A0A1M6UXY9</accession>
<name>A0A1M6UXY9_PSETH</name>
<evidence type="ECO:0000256" key="2">
    <source>
        <dbReference type="ARBA" id="ARBA00023033"/>
    </source>
</evidence>
<dbReference type="EMBL" id="FRAP01000011">
    <property type="protein sequence ID" value="SHK73916.1"/>
    <property type="molecule type" value="Genomic_DNA"/>
</dbReference>
<reference evidence="4 5" key="1">
    <citation type="submission" date="2016-11" db="EMBL/GenBank/DDBJ databases">
        <authorList>
            <person name="Jaros S."/>
            <person name="Januszkiewicz K."/>
            <person name="Wedrychowicz H."/>
        </authorList>
    </citation>
    <scope>NUCLEOTIDE SEQUENCE [LARGE SCALE GENOMIC DNA]</scope>
    <source>
        <strain evidence="4 5">DSM 43832</strain>
    </source>
</reference>
<dbReference type="InterPro" id="IPR036661">
    <property type="entry name" value="Luciferase-like_sf"/>
</dbReference>
<dbReference type="InterPro" id="IPR011251">
    <property type="entry name" value="Luciferase-like_dom"/>
</dbReference>
<evidence type="ECO:0000313" key="4">
    <source>
        <dbReference type="EMBL" id="SHK73916.1"/>
    </source>
</evidence>
<dbReference type="Pfam" id="PF00296">
    <property type="entry name" value="Bac_luciferase"/>
    <property type="match status" value="1"/>
</dbReference>
<proteinExistence type="predicted"/>
<feature type="domain" description="Luciferase-like" evidence="3">
    <location>
        <begin position="17"/>
        <end position="333"/>
    </location>
</feature>
<dbReference type="PANTHER" id="PTHR30137">
    <property type="entry name" value="LUCIFERASE-LIKE MONOOXYGENASE"/>
    <property type="match status" value="1"/>
</dbReference>
<keyword evidence="5" id="KW-1185">Reference proteome</keyword>
<keyword evidence="1" id="KW-0560">Oxidoreductase</keyword>
<dbReference type="RefSeq" id="WP_073457793.1">
    <property type="nucleotide sequence ID" value="NZ_CALGVN010000022.1"/>
</dbReference>
<dbReference type="SUPFAM" id="SSF51679">
    <property type="entry name" value="Bacterial luciferase-like"/>
    <property type="match status" value="1"/>
</dbReference>
<dbReference type="AlphaFoldDB" id="A0A1M6UXY9"/>
<sequence length="401" mass="45084">MDLDLLFEITVAKPWEGGLHEAEQAKFQSAIEQVKLADKLGFRTAWFVEHHFREGRSHCSAPEVLLGALSQVTEQIRLGFGVTLMPHGFTHPVRVAEKVATVDVLSGGRVEWGTGRSTPGEQTAFGVPTGDVSRLQWRDAVQSVVSMWGNDRFTWDSEYLKFETPRPVLPKPVQSPHPPAWTAAVSEGSAAAAGEAGLGLLSFSILRPLETMARHIREYREAARNPKPITDVTLNRVAAYTLVHCAESRDVIEERKAWDSVWWWYQNQAELALEWDFPNYTQEQKDAIFPLLKERAEGRFDVHDFAKQDMVIVGDVDEVVEKMKRYADAGVDQLICYCEFGHLSHEAIMENLELLGTKVLPKIRDYVPNPDAFRPGDELEENSDVALSPAGITSRFRGKDE</sequence>
<dbReference type="PANTHER" id="PTHR30137:SF8">
    <property type="entry name" value="BLR5498 PROTEIN"/>
    <property type="match status" value="1"/>
</dbReference>
<gene>
    <name evidence="4" type="ORF">SAMN05443637_11173</name>
</gene>
<dbReference type="STRING" id="1848.SAMN05443637_11173"/>
<dbReference type="Proteomes" id="UP000184363">
    <property type="component" value="Unassembled WGS sequence"/>
</dbReference>
<evidence type="ECO:0000259" key="3">
    <source>
        <dbReference type="Pfam" id="PF00296"/>
    </source>
</evidence>
<evidence type="ECO:0000256" key="1">
    <source>
        <dbReference type="ARBA" id="ARBA00023002"/>
    </source>
</evidence>
<dbReference type="OrthoDB" id="5241801at2"/>
<evidence type="ECO:0000313" key="5">
    <source>
        <dbReference type="Proteomes" id="UP000184363"/>
    </source>
</evidence>
<dbReference type="GO" id="GO:0016705">
    <property type="term" value="F:oxidoreductase activity, acting on paired donors, with incorporation or reduction of molecular oxygen"/>
    <property type="evidence" value="ECO:0007669"/>
    <property type="project" value="InterPro"/>
</dbReference>
<dbReference type="InterPro" id="IPR050766">
    <property type="entry name" value="Bact_Lucif_Oxidored"/>
</dbReference>
<dbReference type="GO" id="GO:0004497">
    <property type="term" value="F:monooxygenase activity"/>
    <property type="evidence" value="ECO:0007669"/>
    <property type="project" value="UniProtKB-KW"/>
</dbReference>